<sequence>MEALLILGGAVVFLVAWVWLALASRNLSVGLFVVALVAPVVTLVLRGKGYLRPPRLLLLLGILISLGGLALLYREQPEQFDRLVSGQWVQQPDDSALSGTLMDQPFIPTEVRWQGKHLIFAEKVGERTRRSLVVKFDRATSLLQGTAIDLLPGDVGPWPEMVLQWYTGALEQPGLRRLDGAYSMSLAFSAQGSSTQMIVHLHLPSEFGTRLSGSVLLDGQPSWLGKSAVVAPVPAPAPEPPPVIKPEWQDISVLALLDEPRLFIGQPVRLTTTAGKEFAGVLKAVTADKRVVLALPQGANQVDFQFHPVDIERLRTRTR</sequence>
<protein>
    <submittedName>
        <fullName evidence="3">Uncharacterized protein</fullName>
    </submittedName>
</protein>
<dbReference type="RefSeq" id="WP_092283140.1">
    <property type="nucleotide sequence ID" value="NZ_BAABWD010000001.1"/>
</dbReference>
<gene>
    <name evidence="2" type="ORF">NBRC116187_00750</name>
    <name evidence="3" type="ORF">SAMN05216271_0256</name>
</gene>
<name>A0A1H1LJ57_9GAMM</name>
<keyword evidence="1" id="KW-1133">Transmembrane helix</keyword>
<organism evidence="3 4">
    <name type="scientific">Halopseudomonas sabulinigri</name>
    <dbReference type="NCBI Taxonomy" id="472181"/>
    <lineage>
        <taxon>Bacteria</taxon>
        <taxon>Pseudomonadati</taxon>
        <taxon>Pseudomonadota</taxon>
        <taxon>Gammaproteobacteria</taxon>
        <taxon>Pseudomonadales</taxon>
        <taxon>Pseudomonadaceae</taxon>
        <taxon>Halopseudomonas</taxon>
    </lineage>
</organism>
<dbReference type="AlphaFoldDB" id="A0A1H1LJ57"/>
<dbReference type="EMBL" id="BAABWD010000001">
    <property type="protein sequence ID" value="GAA6129715.1"/>
    <property type="molecule type" value="Genomic_DNA"/>
</dbReference>
<feature type="transmembrane region" description="Helical" evidence="1">
    <location>
        <begin position="28"/>
        <end position="45"/>
    </location>
</feature>
<dbReference type="Proteomes" id="UP000243413">
    <property type="component" value="Chromosome I"/>
</dbReference>
<dbReference type="OrthoDB" id="6867845at2"/>
<dbReference type="EMBL" id="LT629763">
    <property type="protein sequence ID" value="SDR74546.1"/>
    <property type="molecule type" value="Genomic_DNA"/>
</dbReference>
<keyword evidence="5" id="KW-1185">Reference proteome</keyword>
<evidence type="ECO:0000313" key="5">
    <source>
        <dbReference type="Proteomes" id="UP001486808"/>
    </source>
</evidence>
<dbReference type="STRING" id="472181.SAMN05216271_0256"/>
<keyword evidence="1" id="KW-0472">Membrane</keyword>
<accession>A0A1H1LJ57</accession>
<dbReference type="Proteomes" id="UP001486808">
    <property type="component" value="Unassembled WGS sequence"/>
</dbReference>
<evidence type="ECO:0000256" key="1">
    <source>
        <dbReference type="SAM" id="Phobius"/>
    </source>
</evidence>
<feature type="transmembrane region" description="Helical" evidence="1">
    <location>
        <begin position="5"/>
        <end position="22"/>
    </location>
</feature>
<reference evidence="2 5" key="3">
    <citation type="submission" date="2024-04" db="EMBL/GenBank/DDBJ databases">
        <title>Draft genome sequence of Halopseudomonas sabulinigri NBRC 116187.</title>
        <authorList>
            <person name="Miyakawa T."/>
            <person name="Kusuya Y."/>
            <person name="Miura T."/>
        </authorList>
    </citation>
    <scope>NUCLEOTIDE SEQUENCE [LARGE SCALE GENOMIC DNA]</scope>
    <source>
        <strain evidence="2 5">4NH20-0042</strain>
    </source>
</reference>
<evidence type="ECO:0000313" key="3">
    <source>
        <dbReference type="EMBL" id="SDR74546.1"/>
    </source>
</evidence>
<proteinExistence type="predicted"/>
<reference evidence="4" key="1">
    <citation type="submission" date="2016-10" db="EMBL/GenBank/DDBJ databases">
        <authorList>
            <person name="Varghese N."/>
            <person name="Submissions S."/>
        </authorList>
    </citation>
    <scope>NUCLEOTIDE SEQUENCE [LARGE SCALE GENOMIC DNA]</scope>
    <source>
        <strain evidence="4">JCM 14963</strain>
    </source>
</reference>
<evidence type="ECO:0000313" key="2">
    <source>
        <dbReference type="EMBL" id="GAA6129715.1"/>
    </source>
</evidence>
<evidence type="ECO:0000313" key="4">
    <source>
        <dbReference type="Proteomes" id="UP000243413"/>
    </source>
</evidence>
<keyword evidence="1" id="KW-0812">Transmembrane</keyword>
<reference evidence="3" key="2">
    <citation type="submission" date="2016-10" db="EMBL/GenBank/DDBJ databases">
        <authorList>
            <person name="de Groot N.N."/>
        </authorList>
    </citation>
    <scope>NUCLEOTIDE SEQUENCE [LARGE SCALE GENOMIC DNA]</scope>
    <source>
        <strain evidence="3">JCM 14963</strain>
    </source>
</reference>
<feature type="transmembrane region" description="Helical" evidence="1">
    <location>
        <begin position="57"/>
        <end position="73"/>
    </location>
</feature>